<evidence type="ECO:0000313" key="1">
    <source>
        <dbReference type="EMBL" id="KFC79338.1"/>
    </source>
</evidence>
<comment type="caution">
    <text evidence="1">The sequence shown here is derived from an EMBL/GenBank/DDBJ whole genome shotgun (WGS) entry which is preliminary data.</text>
</comment>
<dbReference type="EMBL" id="JMPJ01000065">
    <property type="protein sequence ID" value="KFC79338.1"/>
    <property type="molecule type" value="Genomic_DNA"/>
</dbReference>
<accession>A0A085G6J3</accession>
<dbReference type="AlphaFoldDB" id="A0A085G6J3"/>
<protein>
    <submittedName>
        <fullName evidence="1">Uncharacterized protein</fullName>
    </submittedName>
</protein>
<sequence length="61" mass="6637">MSNKKQPTPSIFDHLQEDDGFDLWGRSKLSSALNKAKPATPDNDALAAARKLIKGDKKAAE</sequence>
<dbReference type="RefSeq" id="WP_034793223.1">
    <property type="nucleotide sequence ID" value="NZ_JMPJ01000065.1"/>
</dbReference>
<dbReference type="OrthoDB" id="6505443at2"/>
<name>A0A085G6J3_EWIA3</name>
<keyword evidence="2" id="KW-1185">Reference proteome</keyword>
<dbReference type="Proteomes" id="UP000028640">
    <property type="component" value="Unassembled WGS sequence"/>
</dbReference>
<reference evidence="1 2" key="1">
    <citation type="submission" date="2014-05" db="EMBL/GenBank/DDBJ databases">
        <title>ATOL: Assembling a taxonomically balanced genome-scale reconstruction of the evolutionary history of the Enterobacteriaceae.</title>
        <authorList>
            <person name="Plunkett G.III."/>
            <person name="Neeno-Eckwall E.C."/>
            <person name="Glasner J.D."/>
            <person name="Perna N.T."/>
        </authorList>
    </citation>
    <scope>NUCLEOTIDE SEQUENCE [LARGE SCALE GENOMIC DNA]</scope>
    <source>
        <strain evidence="1 2">ATCC 33852</strain>
    </source>
</reference>
<dbReference type="Gene3D" id="6.20.450.20">
    <property type="match status" value="1"/>
</dbReference>
<dbReference type="eggNOG" id="ENOG502ZX1R">
    <property type="taxonomic scope" value="Bacteria"/>
</dbReference>
<evidence type="ECO:0000313" key="2">
    <source>
        <dbReference type="Proteomes" id="UP000028640"/>
    </source>
</evidence>
<organism evidence="1 2">
    <name type="scientific">Ewingella americana (strain ATCC 33852 / DSM 4580 / CCUG 14506 / JCM 5911 / LMG 7869 / NCTC 12157 / CDC 1468-78)</name>
    <dbReference type="NCBI Taxonomy" id="910964"/>
    <lineage>
        <taxon>Bacteria</taxon>
        <taxon>Pseudomonadati</taxon>
        <taxon>Pseudomonadota</taxon>
        <taxon>Gammaproteobacteria</taxon>
        <taxon>Enterobacterales</taxon>
        <taxon>Yersiniaceae</taxon>
        <taxon>Ewingella</taxon>
    </lineage>
</organism>
<proteinExistence type="predicted"/>
<dbReference type="GeneID" id="78381523"/>
<gene>
    <name evidence="1" type="ORF">GEAM_3146</name>
</gene>